<comment type="similarity">
    <text evidence="4">Belongs to the GPN-loop GTPase family.</text>
</comment>
<evidence type="ECO:0000313" key="6">
    <source>
        <dbReference type="Proteomes" id="UP000708208"/>
    </source>
</evidence>
<comment type="caution">
    <text evidence="5">The sequence shown here is derived from an EMBL/GenBank/DDBJ whole genome shotgun (WGS) entry which is preliminary data.</text>
</comment>
<sequence>MDANFLTDGSKFIAGSLAALSTMINLEIPHINLLTKMDLISKADKKTLMEQFLEPDAEDIVSGIKETKWNRKYLKLTNGLAQVLDNFGLVKFFPLDIRKEENLISLYSMIDMVLGISEDDDVKIKDDPEIDDDENDQ</sequence>
<keyword evidence="1 4" id="KW-0547">Nucleotide-binding</keyword>
<name>A0A8J2LDF6_9HEXA</name>
<dbReference type="Pfam" id="PF03029">
    <property type="entry name" value="ATP_bind_1"/>
    <property type="match status" value="1"/>
</dbReference>
<dbReference type="GO" id="GO:0003924">
    <property type="term" value="F:GTPase activity"/>
    <property type="evidence" value="ECO:0007669"/>
    <property type="project" value="TreeGrafter"/>
</dbReference>
<evidence type="ECO:0000313" key="5">
    <source>
        <dbReference type="EMBL" id="CAG7829463.1"/>
    </source>
</evidence>
<dbReference type="PANTHER" id="PTHR21231">
    <property type="entry name" value="XPA-BINDING PROTEIN 1-RELATED"/>
    <property type="match status" value="1"/>
</dbReference>
<evidence type="ECO:0000256" key="2">
    <source>
        <dbReference type="ARBA" id="ARBA00022801"/>
    </source>
</evidence>
<evidence type="ECO:0000256" key="4">
    <source>
        <dbReference type="RuleBase" id="RU365059"/>
    </source>
</evidence>
<gene>
    <name evidence="5" type="ORF">AFUS01_LOCUS39324</name>
</gene>
<keyword evidence="3 4" id="KW-0342">GTP-binding</keyword>
<keyword evidence="2 4" id="KW-0378">Hydrolase</keyword>
<keyword evidence="6" id="KW-1185">Reference proteome</keyword>
<dbReference type="GO" id="GO:0005525">
    <property type="term" value="F:GTP binding"/>
    <property type="evidence" value="ECO:0007669"/>
    <property type="project" value="UniProtKB-KW"/>
</dbReference>
<evidence type="ECO:0000256" key="1">
    <source>
        <dbReference type="ARBA" id="ARBA00022741"/>
    </source>
</evidence>
<comment type="subunit">
    <text evidence="4">Binds to RNA polymerase II (RNAPII).</text>
</comment>
<evidence type="ECO:0000256" key="3">
    <source>
        <dbReference type="ARBA" id="ARBA00023134"/>
    </source>
</evidence>
<dbReference type="AlphaFoldDB" id="A0A8J2LDF6"/>
<dbReference type="OrthoDB" id="5839at2759"/>
<organism evidence="5 6">
    <name type="scientific">Allacma fusca</name>
    <dbReference type="NCBI Taxonomy" id="39272"/>
    <lineage>
        <taxon>Eukaryota</taxon>
        <taxon>Metazoa</taxon>
        <taxon>Ecdysozoa</taxon>
        <taxon>Arthropoda</taxon>
        <taxon>Hexapoda</taxon>
        <taxon>Collembola</taxon>
        <taxon>Symphypleona</taxon>
        <taxon>Sminthuridae</taxon>
        <taxon>Allacma</taxon>
    </lineage>
</organism>
<dbReference type="InterPro" id="IPR004130">
    <property type="entry name" value="Gpn"/>
</dbReference>
<comment type="function">
    <text evidence="4">Small GTPase required for proper nuclear import of RNA polymerase II and III (RNAPII and RNAPIII). May act at an RNAP assembly step prior to nuclear import.</text>
</comment>
<reference evidence="5" key="1">
    <citation type="submission" date="2021-06" db="EMBL/GenBank/DDBJ databases">
        <authorList>
            <person name="Hodson N. C."/>
            <person name="Mongue J. A."/>
            <person name="Jaron S. K."/>
        </authorList>
    </citation>
    <scope>NUCLEOTIDE SEQUENCE</scope>
</reference>
<dbReference type="Proteomes" id="UP000708208">
    <property type="component" value="Unassembled WGS sequence"/>
</dbReference>
<dbReference type="EMBL" id="CAJVCH010551597">
    <property type="protein sequence ID" value="CAG7829463.1"/>
    <property type="molecule type" value="Genomic_DNA"/>
</dbReference>
<accession>A0A8J2LDF6</accession>
<proteinExistence type="inferred from homology"/>
<dbReference type="PANTHER" id="PTHR21231:SF7">
    <property type="entry name" value="GPN-LOOP GTPASE 3"/>
    <property type="match status" value="1"/>
</dbReference>
<protein>
    <recommendedName>
        <fullName evidence="4">GPN-loop GTPase 3</fullName>
    </recommendedName>
</protein>